<dbReference type="InterPro" id="IPR003812">
    <property type="entry name" value="Fido"/>
</dbReference>
<dbReference type="InterPro" id="IPR036390">
    <property type="entry name" value="WH_DNA-bd_sf"/>
</dbReference>
<evidence type="ECO:0000259" key="3">
    <source>
        <dbReference type="PROSITE" id="PS51459"/>
    </source>
</evidence>
<evidence type="ECO:0000256" key="2">
    <source>
        <dbReference type="PIRSR" id="PIRSR640198-2"/>
    </source>
</evidence>
<dbReference type="InterPro" id="IPR036597">
    <property type="entry name" value="Fido-like_dom_sf"/>
</dbReference>
<name>A0A1H9DTE9_9GAMM</name>
<dbReference type="InterPro" id="IPR040198">
    <property type="entry name" value="Fido_containing"/>
</dbReference>
<dbReference type="Pfam" id="PF02661">
    <property type="entry name" value="Fic"/>
    <property type="match status" value="1"/>
</dbReference>
<feature type="active site" evidence="1">
    <location>
        <position position="273"/>
    </location>
</feature>
<dbReference type="GO" id="GO:0005524">
    <property type="term" value="F:ATP binding"/>
    <property type="evidence" value="ECO:0007669"/>
    <property type="project" value="UniProtKB-KW"/>
</dbReference>
<accession>A0A1H9DTE9</accession>
<dbReference type="PANTHER" id="PTHR13504">
    <property type="entry name" value="FIDO DOMAIN-CONTAINING PROTEIN DDB_G0283145"/>
    <property type="match status" value="1"/>
</dbReference>
<feature type="binding site" evidence="2">
    <location>
        <begin position="215"/>
        <end position="224"/>
    </location>
    <ligand>
        <name>ATP</name>
        <dbReference type="ChEBI" id="CHEBI:30616"/>
    </ligand>
</feature>
<proteinExistence type="predicted"/>
<keyword evidence="2" id="KW-0547">Nucleotide-binding</keyword>
<dbReference type="RefSeq" id="WP_167363704.1">
    <property type="nucleotide sequence ID" value="NZ_FOFJ01000007.1"/>
</dbReference>
<dbReference type="PROSITE" id="PS51459">
    <property type="entry name" value="FIDO"/>
    <property type="match status" value="1"/>
</dbReference>
<sequence>MRKIQVPDFRKFLAENPKEIFSLLGRFGAVDHKGRYLHWADFRRRVPTDIDPLAAWAATKLSRMSLLKTLELVAENDQPFRYCTPDALESVLHLIDRLCAPLLNERDSALVGQSERNRYLVESLMMEEAISSAQLEGAATTRKVAKEMLENERPPRSEDERMIFNNYLLMKETKRRKDEPLSLELICALHAIATDATESPNVQPGELRRSDDIVVGGRDGEVVHRPPAFVSLAQRLERLCVFANTRHDGREGRAFIHPAIKAIILHFMLGYEHPFADGNGRTARALFYWLMLKQGYWPFEYISISRLLKEAPIQYGESYLFSKSDEFDLTYFIVYQAGIIQRAVEQFLEYLERRRREQLELMLWLDEQGIGEKLNYRQGQLLRKVLRHPGRLFSVKEVKNEFGVAENTARTDLQTLARFKVLTPTREGKSVYYIARGDAVEQLKKTAR</sequence>
<reference evidence="4 5" key="1">
    <citation type="submission" date="2016-10" db="EMBL/GenBank/DDBJ databases">
        <authorList>
            <person name="de Groot N.N."/>
        </authorList>
    </citation>
    <scope>NUCLEOTIDE SEQUENCE [LARGE SCALE GENOMIC DNA]</scope>
    <source>
        <strain evidence="4 5">DSM 378</strain>
    </source>
</reference>
<dbReference type="SUPFAM" id="SSF46785">
    <property type="entry name" value="Winged helix' DNA-binding domain"/>
    <property type="match status" value="1"/>
</dbReference>
<evidence type="ECO:0000313" key="5">
    <source>
        <dbReference type="Proteomes" id="UP000199267"/>
    </source>
</evidence>
<organism evidence="4 5">
    <name type="scientific">Azotobacter beijerinckii</name>
    <dbReference type="NCBI Taxonomy" id="170623"/>
    <lineage>
        <taxon>Bacteria</taxon>
        <taxon>Pseudomonadati</taxon>
        <taxon>Pseudomonadota</taxon>
        <taxon>Gammaproteobacteria</taxon>
        <taxon>Pseudomonadales</taxon>
        <taxon>Pseudomonadaceae</taxon>
        <taxon>Azotobacter</taxon>
    </lineage>
</organism>
<keyword evidence="2" id="KW-0067">ATP-binding</keyword>
<gene>
    <name evidence="4" type="ORF">SAMN04244573_01119</name>
</gene>
<dbReference type="SUPFAM" id="SSF140931">
    <property type="entry name" value="Fic-like"/>
    <property type="match status" value="1"/>
</dbReference>
<dbReference type="Gene3D" id="1.10.3290.10">
    <property type="entry name" value="Fido-like domain"/>
    <property type="match status" value="1"/>
</dbReference>
<feature type="domain" description="Fido" evidence="3">
    <location>
        <begin position="181"/>
        <end position="335"/>
    </location>
</feature>
<evidence type="ECO:0000313" key="4">
    <source>
        <dbReference type="EMBL" id="SEQ16722.1"/>
    </source>
</evidence>
<feature type="binding site" evidence="2">
    <location>
        <begin position="277"/>
        <end position="284"/>
    </location>
    <ligand>
        <name>ATP</name>
        <dbReference type="ChEBI" id="CHEBI:30616"/>
    </ligand>
</feature>
<dbReference type="EMBL" id="FOFJ01000007">
    <property type="protein sequence ID" value="SEQ16722.1"/>
    <property type="molecule type" value="Genomic_DNA"/>
</dbReference>
<dbReference type="PANTHER" id="PTHR13504:SF38">
    <property type="entry name" value="FIDO DOMAIN-CONTAINING PROTEIN"/>
    <property type="match status" value="1"/>
</dbReference>
<protein>
    <submittedName>
        <fullName evidence="4">Fic family protein</fullName>
    </submittedName>
</protein>
<evidence type="ECO:0000256" key="1">
    <source>
        <dbReference type="PIRSR" id="PIRSR640198-1"/>
    </source>
</evidence>
<dbReference type="Proteomes" id="UP000199267">
    <property type="component" value="Unassembled WGS sequence"/>
</dbReference>
<dbReference type="AlphaFoldDB" id="A0A1H9DTE9"/>